<accession>A0ABQ5SVA4</accession>
<dbReference type="EMBL" id="BSEL01000003">
    <property type="protein sequence ID" value="GLJ67409.1"/>
    <property type="molecule type" value="Genomic_DNA"/>
</dbReference>
<keyword evidence="2" id="KW-1133">Transmembrane helix</keyword>
<evidence type="ECO:0000313" key="4">
    <source>
        <dbReference type="Proteomes" id="UP001142292"/>
    </source>
</evidence>
<feature type="compositionally biased region" description="Basic and acidic residues" evidence="1">
    <location>
        <begin position="449"/>
        <end position="468"/>
    </location>
</feature>
<feature type="region of interest" description="Disordered" evidence="1">
    <location>
        <begin position="369"/>
        <end position="544"/>
    </location>
</feature>
<name>A0ABQ5SVA4_9ACTN</name>
<feature type="region of interest" description="Disordered" evidence="1">
    <location>
        <begin position="128"/>
        <end position="223"/>
    </location>
</feature>
<protein>
    <submittedName>
        <fullName evidence="3">Uncharacterized protein</fullName>
    </submittedName>
</protein>
<feature type="compositionally biased region" description="Low complexity" evidence="1">
    <location>
        <begin position="469"/>
        <end position="489"/>
    </location>
</feature>
<reference evidence="3" key="2">
    <citation type="submission" date="2023-01" db="EMBL/GenBank/DDBJ databases">
        <authorList>
            <person name="Sun Q."/>
            <person name="Evtushenko L."/>
        </authorList>
    </citation>
    <scope>NUCLEOTIDE SEQUENCE</scope>
    <source>
        <strain evidence="3">VKM Ac-1246</strain>
    </source>
</reference>
<feature type="compositionally biased region" description="Gly residues" evidence="1">
    <location>
        <begin position="166"/>
        <end position="197"/>
    </location>
</feature>
<sequence>MLSRFAVTLLMALGLALAPMGASYSLGLGGLFSNAEVQVAIVEQSKDGVVLSVHGTDYKGRSPGIEIALNPAGYVGSGTRNTFIKSVTHDPADPGDWTVEFTLDAAQVAQLDPGTNYQIMTMRGGGRDVIDSHDTDTAGVPLDFDALAQPSSDPTPEQPSEDTGSEGSGGSGGSGGTSSGRSTGGTGGTGEAGGDGDGAGEEPKAKKSKKPWSAPEEPPTVKGLELTGIDDASVDADDVIHAQASGFKPNETGIKVVVYSTPLVLSTDIKANGHGVAKWSGRLPKDIGLGKHTLTFQGSVDRGIRFVVTGTPSDGECVQSGCAPATGAVKKQAAAESGGVGGLTWIIVATMIVLALVASAVALLAGRRRREQDWEWDEPSRAQAPRYPSDPRQASGPYPAASPRQPQAQIQAQQRPGQQRPGQPMQGQPIQGQHLQRQPQPEPPLARRGGHEPRPGRREQPGPDRREPQAQPQSQQPTRRRAAAQQEPPVQRRPGRRAAAQPAPQPVAQQAPQQPAHRQPRPPESFAPPSERPQAYAGQRVAGR</sequence>
<evidence type="ECO:0000313" key="3">
    <source>
        <dbReference type="EMBL" id="GLJ67409.1"/>
    </source>
</evidence>
<evidence type="ECO:0000256" key="2">
    <source>
        <dbReference type="SAM" id="Phobius"/>
    </source>
</evidence>
<feature type="compositionally biased region" description="Low complexity" evidence="1">
    <location>
        <begin position="399"/>
        <end position="433"/>
    </location>
</feature>
<keyword evidence="4" id="KW-1185">Reference proteome</keyword>
<dbReference type="Proteomes" id="UP001142292">
    <property type="component" value="Unassembled WGS sequence"/>
</dbReference>
<comment type="caution">
    <text evidence="3">The sequence shown here is derived from an EMBL/GenBank/DDBJ whole genome shotgun (WGS) entry which is preliminary data.</text>
</comment>
<organism evidence="3 4">
    <name type="scientific">Nocardioides luteus</name>
    <dbReference type="NCBI Taxonomy" id="1844"/>
    <lineage>
        <taxon>Bacteria</taxon>
        <taxon>Bacillati</taxon>
        <taxon>Actinomycetota</taxon>
        <taxon>Actinomycetes</taxon>
        <taxon>Propionibacteriales</taxon>
        <taxon>Nocardioidaceae</taxon>
        <taxon>Nocardioides</taxon>
    </lineage>
</organism>
<proteinExistence type="predicted"/>
<reference evidence="3" key="1">
    <citation type="journal article" date="2014" name="Int. J. Syst. Evol. Microbiol.">
        <title>Complete genome of a new Firmicutes species belonging to the dominant human colonic microbiota ('Ruminococcus bicirculans') reveals two chromosomes and a selective capacity to utilize plant glucans.</title>
        <authorList>
            <consortium name="NISC Comparative Sequencing Program"/>
            <person name="Wegmann U."/>
            <person name="Louis P."/>
            <person name="Goesmann A."/>
            <person name="Henrissat B."/>
            <person name="Duncan S.H."/>
            <person name="Flint H.J."/>
        </authorList>
    </citation>
    <scope>NUCLEOTIDE SEQUENCE</scope>
    <source>
        <strain evidence="3">VKM Ac-1246</strain>
    </source>
</reference>
<feature type="transmembrane region" description="Helical" evidence="2">
    <location>
        <begin position="342"/>
        <end position="365"/>
    </location>
</feature>
<keyword evidence="2" id="KW-0472">Membrane</keyword>
<gene>
    <name evidence="3" type="ORF">GCM10017579_14450</name>
</gene>
<feature type="compositionally biased region" description="Low complexity" evidence="1">
    <location>
        <begin position="497"/>
        <end position="517"/>
    </location>
</feature>
<evidence type="ECO:0000256" key="1">
    <source>
        <dbReference type="SAM" id="MobiDB-lite"/>
    </source>
</evidence>
<keyword evidence="2" id="KW-0812">Transmembrane</keyword>